<dbReference type="AlphaFoldDB" id="A0A9R0IEG4"/>
<evidence type="ECO:0000256" key="2">
    <source>
        <dbReference type="PROSITE-ProRule" id="PRU00708"/>
    </source>
</evidence>
<feature type="repeat" description="PPR" evidence="2">
    <location>
        <begin position="553"/>
        <end position="587"/>
    </location>
</feature>
<dbReference type="InterPro" id="IPR044175">
    <property type="entry name" value="At5g66631-like"/>
</dbReference>
<reference evidence="4" key="2">
    <citation type="submission" date="2025-08" db="UniProtKB">
        <authorList>
            <consortium name="RefSeq"/>
        </authorList>
    </citation>
    <scope>IDENTIFICATION</scope>
    <source>
        <tissue evidence="4">Leaf</tissue>
    </source>
</reference>
<evidence type="ECO:0000313" key="4">
    <source>
        <dbReference type="RefSeq" id="XP_021847827.2"/>
    </source>
</evidence>
<dbReference type="PROSITE" id="PS51375">
    <property type="entry name" value="PPR"/>
    <property type="match status" value="5"/>
</dbReference>
<dbReference type="NCBIfam" id="TIGR00756">
    <property type="entry name" value="PPR"/>
    <property type="match status" value="2"/>
</dbReference>
<dbReference type="KEGG" id="soe:110787503"/>
<dbReference type="InterPro" id="IPR011990">
    <property type="entry name" value="TPR-like_helical_dom_sf"/>
</dbReference>
<organism evidence="3 4">
    <name type="scientific">Spinacia oleracea</name>
    <name type="common">Spinach</name>
    <dbReference type="NCBI Taxonomy" id="3562"/>
    <lineage>
        <taxon>Eukaryota</taxon>
        <taxon>Viridiplantae</taxon>
        <taxon>Streptophyta</taxon>
        <taxon>Embryophyta</taxon>
        <taxon>Tracheophyta</taxon>
        <taxon>Spermatophyta</taxon>
        <taxon>Magnoliopsida</taxon>
        <taxon>eudicotyledons</taxon>
        <taxon>Gunneridae</taxon>
        <taxon>Pentapetalae</taxon>
        <taxon>Caryophyllales</taxon>
        <taxon>Chenopodiaceae</taxon>
        <taxon>Chenopodioideae</taxon>
        <taxon>Anserineae</taxon>
        <taxon>Spinacia</taxon>
    </lineage>
</organism>
<dbReference type="RefSeq" id="XP_021847827.2">
    <property type="nucleotide sequence ID" value="XM_021992135.2"/>
</dbReference>
<gene>
    <name evidence="4" type="primary">LOC110787503</name>
</gene>
<sequence>MFRRIFFKVQDLFSSVTHHQARVFSQKPDLNQVSRYFCQAKFIDSIRLSLRSANPDSVLPLLVNPHLDSFVVSNVLRSAPSPESALSFVESLKRVPSFSHTQHTLHAIAKTLAKSGRTRQLKKLVDTINAGEFPKVRPVSFVDQMRLYATAGDIELVLRVWDELRAQRKGACIESYNIVMGLYVVTGKDLEAVKTFRSIMQNGAIPNSRTCTTVIEHLLNYGEVEKAKEIFYILPRMRVKRTLRQYSLLMEAFLNVQQFEAVKSLLREMKTEGVLPPRSMLSSLQRMCEAGLLEESDDFLVEMVPDSRIKNIELCTALTNGENEEEDVDGCSFSTEADIGSVQLKPWLDPSALASALRDWTDTDISALEDAKLVWTSRLVCKMVRHLKSPLTSWKFFCWVAYQPGFVHDVHTYSGMFTKLASHGRVDLVDDILLKLKKEGFKLTISTVRQIVDFYGLFKEGDAALRIFHDVKVLCGHFSEFDMVLLYSSLLKTLLKCGRDSDAIDTVKQMFSLGIHPDAQTISGLMHHFAVRGDFRTVQKLFEIVKKCGVKPDGYLYKTLVRAYCNCGRATLALRHFEDMSNSGLVPDRETKSLLVKSLWKEGRLKEASIVEETCEEQDENLPLPSTGQMFNISSADLMKLHNLYCGSFEGSIG</sequence>
<dbReference type="Gene3D" id="1.25.40.10">
    <property type="entry name" value="Tetratricopeptide repeat domain"/>
    <property type="match status" value="3"/>
</dbReference>
<dbReference type="Pfam" id="PF13812">
    <property type="entry name" value="PPR_3"/>
    <property type="match status" value="1"/>
</dbReference>
<keyword evidence="1" id="KW-0677">Repeat</keyword>
<evidence type="ECO:0000313" key="3">
    <source>
        <dbReference type="Proteomes" id="UP000813463"/>
    </source>
</evidence>
<dbReference type="Proteomes" id="UP000813463">
    <property type="component" value="Chromosome 3"/>
</dbReference>
<evidence type="ECO:0000256" key="1">
    <source>
        <dbReference type="ARBA" id="ARBA00022737"/>
    </source>
</evidence>
<dbReference type="PANTHER" id="PTHR47913">
    <property type="entry name" value="OS01G0167750 PROTEIN"/>
    <property type="match status" value="1"/>
</dbReference>
<protein>
    <submittedName>
        <fullName evidence="4">Pentatricopeptide repeat-containing protein At5g66631</fullName>
    </submittedName>
</protein>
<keyword evidence="3" id="KW-1185">Reference proteome</keyword>
<dbReference type="GeneID" id="110787503"/>
<name>A0A9R0IEG4_SPIOL</name>
<feature type="repeat" description="PPR" evidence="2">
    <location>
        <begin position="518"/>
        <end position="552"/>
    </location>
</feature>
<dbReference type="InterPro" id="IPR002885">
    <property type="entry name" value="PPR_rpt"/>
</dbReference>
<feature type="repeat" description="PPR" evidence="2">
    <location>
        <begin position="409"/>
        <end position="443"/>
    </location>
</feature>
<feature type="repeat" description="PPR" evidence="2">
    <location>
        <begin position="242"/>
        <end position="276"/>
    </location>
</feature>
<proteinExistence type="predicted"/>
<dbReference type="PANTHER" id="PTHR47913:SF1">
    <property type="entry name" value="OS01G0167750 PROTEIN"/>
    <property type="match status" value="1"/>
</dbReference>
<feature type="repeat" description="PPR" evidence="2">
    <location>
        <begin position="483"/>
        <end position="517"/>
    </location>
</feature>
<reference evidence="3" key="1">
    <citation type="journal article" date="2021" name="Nat. Commun.">
        <title>Genomic analyses provide insights into spinach domestication and the genetic basis of agronomic traits.</title>
        <authorList>
            <person name="Cai X."/>
            <person name="Sun X."/>
            <person name="Xu C."/>
            <person name="Sun H."/>
            <person name="Wang X."/>
            <person name="Ge C."/>
            <person name="Zhang Z."/>
            <person name="Wang Q."/>
            <person name="Fei Z."/>
            <person name="Jiao C."/>
            <person name="Wang Q."/>
        </authorList>
    </citation>
    <scope>NUCLEOTIDE SEQUENCE [LARGE SCALE GENOMIC DNA]</scope>
    <source>
        <strain evidence="3">cv. Varoflay</strain>
    </source>
</reference>
<dbReference type="Pfam" id="PF01535">
    <property type="entry name" value="PPR"/>
    <property type="match status" value="3"/>
</dbReference>
<accession>A0A9R0IEG4</accession>